<name>A0A8S3RQX5_MYTED</name>
<dbReference type="GO" id="GO:0005615">
    <property type="term" value="C:extracellular space"/>
    <property type="evidence" value="ECO:0007669"/>
    <property type="project" value="TreeGrafter"/>
</dbReference>
<dbReference type="EMBL" id="CAJPWZ010001140">
    <property type="protein sequence ID" value="CAG2209131.1"/>
    <property type="molecule type" value="Genomic_DNA"/>
</dbReference>
<dbReference type="InterPro" id="IPR051077">
    <property type="entry name" value="Ca-dependent_lectin"/>
</dbReference>
<dbReference type="AlphaFoldDB" id="A0A8S3RQX5"/>
<comment type="caution">
    <text evidence="1">The sequence shown here is derived from an EMBL/GenBank/DDBJ whole genome shotgun (WGS) entry which is preliminary data.</text>
</comment>
<reference evidence="1" key="1">
    <citation type="submission" date="2021-03" db="EMBL/GenBank/DDBJ databases">
        <authorList>
            <person name="Bekaert M."/>
        </authorList>
    </citation>
    <scope>NUCLEOTIDE SEQUENCE</scope>
</reference>
<dbReference type="PANTHER" id="PTHR24024">
    <property type="entry name" value="PULMONARY SURFACTANT-ASSOCIATED PROTEIN A"/>
    <property type="match status" value="1"/>
</dbReference>
<accession>A0A8S3RQX5</accession>
<evidence type="ECO:0000313" key="1">
    <source>
        <dbReference type="EMBL" id="CAG2209131.1"/>
    </source>
</evidence>
<organism evidence="1 2">
    <name type="scientific">Mytilus edulis</name>
    <name type="common">Blue mussel</name>
    <dbReference type="NCBI Taxonomy" id="6550"/>
    <lineage>
        <taxon>Eukaryota</taxon>
        <taxon>Metazoa</taxon>
        <taxon>Spiralia</taxon>
        <taxon>Lophotrochozoa</taxon>
        <taxon>Mollusca</taxon>
        <taxon>Bivalvia</taxon>
        <taxon>Autobranchia</taxon>
        <taxon>Pteriomorphia</taxon>
        <taxon>Mytilida</taxon>
        <taxon>Mytiloidea</taxon>
        <taxon>Mytilidae</taxon>
        <taxon>Mytilinae</taxon>
        <taxon>Mytilus</taxon>
    </lineage>
</organism>
<dbReference type="PANTHER" id="PTHR24024:SF18">
    <property type="entry name" value="SHORT-CHAIN COLLAGEN C4-LIKE"/>
    <property type="match status" value="1"/>
</dbReference>
<gene>
    <name evidence="1" type="ORF">MEDL_23276</name>
</gene>
<sequence>MNDLEYESDKEDKCIPRFKKKSEWNPPRSKNDNLESFISSIKTEVKSSVSGKRLRNLSEQESQAINNLKSRDDIVIKQADKGKYETNYFRNNSQDEDMPCALCRNNGSSSSVMIPGRRTCYAGWNMEYTGMLAAGSRSHSASNFICVDNNPEYILSGKAGNDGHLMYVVNTKCGPLPCPPYEDNRQVYCVVCSK</sequence>
<dbReference type="Proteomes" id="UP000683360">
    <property type="component" value="Unassembled WGS sequence"/>
</dbReference>
<protein>
    <submittedName>
        <fullName evidence="1">Uncharacterized protein</fullName>
    </submittedName>
</protein>
<keyword evidence="2" id="KW-1185">Reference proteome</keyword>
<dbReference type="OrthoDB" id="6086925at2759"/>
<evidence type="ECO:0000313" key="2">
    <source>
        <dbReference type="Proteomes" id="UP000683360"/>
    </source>
</evidence>
<proteinExistence type="predicted"/>